<dbReference type="CDD" id="cd11314">
    <property type="entry name" value="AmyAc_arch_bac_plant_AmyA"/>
    <property type="match status" value="1"/>
</dbReference>
<evidence type="ECO:0000256" key="1">
    <source>
        <dbReference type="ARBA" id="ARBA00000548"/>
    </source>
</evidence>
<keyword evidence="8" id="KW-0326">Glycosidase</keyword>
<sequence length="1160" mass="129039">MLVALDIQPNCTTHVPSAYQKLLAMNCYASFCFLSLLFLSFLPLFTYCQLLFQGFNWESCNKAGGWYNFLKNSVPDLANAGITHVWLPPSSQSAAPQGYLPGRLYDLDSSKYGSQVELKSLIDSLHQRGIKAVADIVINHRTAERKDDRGIWSIFEGGTPDNRLDWGPSFICSTDTDYSNGQGNPDTGEDFKPAPDIDHLNPTVQKELSDWMNWLKSEIGFNGWRFDFVKGYAPSITKIYMENTSPDFAVAEKWDSLAYGQDGKPVSNQDSHRGALRDWIQAAGGSVTAFDFTTKGILQAAVQGELWRLKDSNGNPPGLIGLLPHNAVTFIDNHDTGSTQKMWPFPSDKVMQGYAYILTHPGTPSIFYDHFFDWGLKEQIGKLASIRKTYQISSTSKVKILASDADLYVAAINDNIIVKIGPKLDLGNLIPSNFRVAASGNQYAVWNKYRSMGFSASVCVQSKSSLSHFHSLIKSQIETRNPKSSLAFLRLLLRSHLKPNDLTFSLLLKSSVSSPLSNATVEVNQIQTHLVKSGLSQFVYVNTALLDLYMKLVCIESACKVFDCMRDRDVVSWNVLVNGFSRNGYSFDALELFVQMLREGFCPCHTTLVGLVPACGWPDLVFQGKSIHGLGIKRGLDLDSRVKNALTSMYAKSGNMEEAELLFEEDMVEKSTVSWNTMVGAYNHNGCFHEAMLMFKRMIQESVEVNPITIMCLHSANANPELIHCYTIKTGLVNNDSVVTSLICAYAKCGNTKPAEQLYWSMPQENLVSLTAILSSYAETGKMNMVAECFARIQQMDMKLDSVAMVSIFHGIRDPMYLDFGHCFHGYALRSGLDIYTLVTNGLISMYASFKDLEAVFSLFYLMPEKPLISWNSVISGCVQAGRASDALQVFCQMKMSGRNPDNITVASLLCSCSQLGSLQFGEKLHSYILRSNMGIEDFVGTALVDMYANCGSIVHAERVFKSIQKPCLATWNTMLSGYSWYGFEHKALSCYSAMRDQGLQPDDITFLGILAACTHAGLVDEGRRYFQIMTQEFGIFPSLQHCACVVGLLGRASLFEEAITFIRNMETEPDSAVWGALLSACCIHQEFKLGECLAKKLYLLDHKNGGIYVLMSNLYAVTKRWDDVVRVREMMRDTGGDGCSGISQIQVTSSTLDERNPKL</sequence>
<dbReference type="InterPro" id="IPR013780">
    <property type="entry name" value="Glyco_hydro_b"/>
</dbReference>
<feature type="repeat" description="PPR" evidence="9">
    <location>
        <begin position="968"/>
        <end position="1002"/>
    </location>
</feature>
<keyword evidence="11" id="KW-0812">Transmembrane</keyword>
<proteinExistence type="inferred from homology"/>
<evidence type="ECO:0000256" key="3">
    <source>
        <dbReference type="ARBA" id="ARBA00008061"/>
    </source>
</evidence>
<dbReference type="Pfam" id="PF13041">
    <property type="entry name" value="PPR_2"/>
    <property type="match status" value="2"/>
</dbReference>
<evidence type="ECO:0000313" key="14">
    <source>
        <dbReference type="EMBL" id="KAJ8763277.1"/>
    </source>
</evidence>
<dbReference type="PANTHER" id="PTHR24015">
    <property type="entry name" value="OS07G0578800 PROTEIN-RELATED"/>
    <property type="match status" value="1"/>
</dbReference>
<feature type="repeat" description="PPR" evidence="9">
    <location>
        <begin position="671"/>
        <end position="705"/>
    </location>
</feature>
<comment type="cofactor">
    <cofactor evidence="2">
        <name>Ca(2+)</name>
        <dbReference type="ChEBI" id="CHEBI:29108"/>
    </cofactor>
</comment>
<dbReference type="FunFam" id="1.25.40.10:FF:000396">
    <property type="entry name" value="Pentatricopeptide repeat-containing protein At2g36730"/>
    <property type="match status" value="1"/>
</dbReference>
<evidence type="ECO:0000256" key="8">
    <source>
        <dbReference type="ARBA" id="ARBA00023295"/>
    </source>
</evidence>
<evidence type="ECO:0000256" key="11">
    <source>
        <dbReference type="SAM" id="Phobius"/>
    </source>
</evidence>
<dbReference type="GO" id="GO:0005509">
    <property type="term" value="F:calcium ion binding"/>
    <property type="evidence" value="ECO:0007669"/>
    <property type="project" value="InterPro"/>
</dbReference>
<dbReference type="SMART" id="SM00642">
    <property type="entry name" value="Aamy"/>
    <property type="match status" value="1"/>
</dbReference>
<dbReference type="SMART" id="SM00810">
    <property type="entry name" value="Alpha-amyl_C2"/>
    <property type="match status" value="1"/>
</dbReference>
<evidence type="ECO:0000256" key="2">
    <source>
        <dbReference type="ARBA" id="ARBA00001913"/>
    </source>
</evidence>
<dbReference type="AlphaFoldDB" id="A0AAV8T9E0"/>
<dbReference type="NCBIfam" id="TIGR00756">
    <property type="entry name" value="PPR"/>
    <property type="match status" value="4"/>
</dbReference>
<dbReference type="FunFam" id="1.25.40.10:FF:000381">
    <property type="entry name" value="Pentatricopeptide repeat-containing protein"/>
    <property type="match status" value="1"/>
</dbReference>
<organism evidence="14 15">
    <name type="scientific">Erythroxylum novogranatense</name>
    <dbReference type="NCBI Taxonomy" id="1862640"/>
    <lineage>
        <taxon>Eukaryota</taxon>
        <taxon>Viridiplantae</taxon>
        <taxon>Streptophyta</taxon>
        <taxon>Embryophyta</taxon>
        <taxon>Tracheophyta</taxon>
        <taxon>Spermatophyta</taxon>
        <taxon>Magnoliopsida</taxon>
        <taxon>eudicotyledons</taxon>
        <taxon>Gunneridae</taxon>
        <taxon>Pentapetalae</taxon>
        <taxon>rosids</taxon>
        <taxon>fabids</taxon>
        <taxon>Malpighiales</taxon>
        <taxon>Erythroxylaceae</taxon>
        <taxon>Erythroxylum</taxon>
    </lineage>
</organism>
<dbReference type="InterPro" id="IPR002885">
    <property type="entry name" value="PPR_rpt"/>
</dbReference>
<dbReference type="InterPro" id="IPR046848">
    <property type="entry name" value="E_motif"/>
</dbReference>
<dbReference type="GO" id="GO:0004556">
    <property type="term" value="F:alpha-amylase activity"/>
    <property type="evidence" value="ECO:0007669"/>
    <property type="project" value="UniProtKB-EC"/>
</dbReference>
<evidence type="ECO:0000256" key="5">
    <source>
        <dbReference type="ARBA" id="ARBA00022737"/>
    </source>
</evidence>
<dbReference type="PRINTS" id="PR00110">
    <property type="entry name" value="ALPHAAMYLASE"/>
</dbReference>
<keyword evidence="7" id="KW-0119">Carbohydrate metabolism</keyword>
<dbReference type="InterPro" id="IPR006046">
    <property type="entry name" value="Alpha_amylase"/>
</dbReference>
<keyword evidence="5" id="KW-0677">Repeat</keyword>
<dbReference type="EC" id="3.2.1.1" evidence="4"/>
<feature type="domain" description="Alpha-amylase C-terminal beta-sheet" evidence="13">
    <location>
        <begin position="388"/>
        <end position="448"/>
    </location>
</feature>
<gene>
    <name evidence="14" type="ORF">K2173_026178</name>
</gene>
<evidence type="ECO:0000256" key="10">
    <source>
        <dbReference type="RuleBase" id="RU003615"/>
    </source>
</evidence>
<keyword evidence="11" id="KW-0472">Membrane</keyword>
<protein>
    <recommendedName>
        <fullName evidence="4">alpha-amylase</fullName>
        <ecNumber evidence="4">3.2.1.1</ecNumber>
    </recommendedName>
</protein>
<keyword evidence="11" id="KW-1133">Transmembrane helix</keyword>
<dbReference type="GO" id="GO:0005975">
    <property type="term" value="P:carbohydrate metabolic process"/>
    <property type="evidence" value="ECO:0007669"/>
    <property type="project" value="InterPro"/>
</dbReference>
<evidence type="ECO:0000256" key="7">
    <source>
        <dbReference type="ARBA" id="ARBA00023277"/>
    </source>
</evidence>
<dbReference type="GO" id="GO:0009451">
    <property type="term" value="P:RNA modification"/>
    <property type="evidence" value="ECO:0007669"/>
    <property type="project" value="InterPro"/>
</dbReference>
<feature type="domain" description="Glycosyl hydrolase family 13 catalytic" evidence="12">
    <location>
        <begin position="49"/>
        <end position="387"/>
    </location>
</feature>
<dbReference type="Gene3D" id="2.60.40.1180">
    <property type="entry name" value="Golgi alpha-mannosidase II"/>
    <property type="match status" value="1"/>
</dbReference>
<dbReference type="FunFam" id="1.25.40.10:FF:000073">
    <property type="entry name" value="Pentatricopeptide repeat-containing protein chloroplastic"/>
    <property type="match status" value="1"/>
</dbReference>
<feature type="repeat" description="PPR" evidence="9">
    <location>
        <begin position="569"/>
        <end position="603"/>
    </location>
</feature>
<feature type="transmembrane region" description="Helical" evidence="11">
    <location>
        <begin position="27"/>
        <end position="52"/>
    </location>
</feature>
<dbReference type="GO" id="GO:0003729">
    <property type="term" value="F:mRNA binding"/>
    <property type="evidence" value="ECO:0007669"/>
    <property type="project" value="UniProtKB-ARBA"/>
</dbReference>
<dbReference type="Gene3D" id="3.20.20.80">
    <property type="entry name" value="Glycosidases"/>
    <property type="match status" value="1"/>
</dbReference>
<evidence type="ECO:0000259" key="13">
    <source>
        <dbReference type="SMART" id="SM00810"/>
    </source>
</evidence>
<comment type="similarity">
    <text evidence="3 10">Belongs to the glycosyl hydrolase 13 family.</text>
</comment>
<keyword evidence="15" id="KW-1185">Reference proteome</keyword>
<dbReference type="InterPro" id="IPR011990">
    <property type="entry name" value="TPR-like_helical_dom_sf"/>
</dbReference>
<evidence type="ECO:0000313" key="15">
    <source>
        <dbReference type="Proteomes" id="UP001159364"/>
    </source>
</evidence>
<evidence type="ECO:0000259" key="12">
    <source>
        <dbReference type="SMART" id="SM00642"/>
    </source>
</evidence>
<dbReference type="Pfam" id="PF20431">
    <property type="entry name" value="E_motif"/>
    <property type="match status" value="1"/>
</dbReference>
<dbReference type="Pfam" id="PF01535">
    <property type="entry name" value="PPR"/>
    <property type="match status" value="6"/>
</dbReference>
<dbReference type="Gene3D" id="1.25.40.10">
    <property type="entry name" value="Tetratricopeptide repeat domain"/>
    <property type="match status" value="5"/>
</dbReference>
<dbReference type="PANTHER" id="PTHR24015:SF502">
    <property type="entry name" value="PENTATRICOPEPTIDE REPEAT-CONTAINING PROTEIN"/>
    <property type="match status" value="1"/>
</dbReference>
<accession>A0AAV8T9E0</accession>
<comment type="catalytic activity">
    <reaction evidence="1">
        <text>Endohydrolysis of (1-&gt;4)-alpha-D-glucosidic linkages in polysaccharides containing three or more (1-&gt;4)-alpha-linked D-glucose units.</text>
        <dbReference type="EC" id="3.2.1.1"/>
    </reaction>
</comment>
<evidence type="ECO:0000256" key="9">
    <source>
        <dbReference type="PROSITE-ProRule" id="PRU00708"/>
    </source>
</evidence>
<dbReference type="InterPro" id="IPR012850">
    <property type="entry name" value="A-amylase_bs_C"/>
</dbReference>
<comment type="caution">
    <text evidence="14">The sequence shown here is derived from an EMBL/GenBank/DDBJ whole genome shotgun (WGS) entry which is preliminary data.</text>
</comment>
<name>A0AAV8T9E0_9ROSI</name>
<evidence type="ECO:0000256" key="6">
    <source>
        <dbReference type="ARBA" id="ARBA00022801"/>
    </source>
</evidence>
<dbReference type="FunFam" id="1.25.40.10:FF:000090">
    <property type="entry name" value="Pentatricopeptide repeat-containing protein, chloroplastic"/>
    <property type="match status" value="1"/>
</dbReference>
<feature type="repeat" description="PPR" evidence="9">
    <location>
        <begin position="867"/>
        <end position="901"/>
    </location>
</feature>
<keyword evidence="6" id="KW-0378">Hydrolase</keyword>
<dbReference type="InterPro" id="IPR046960">
    <property type="entry name" value="PPR_At4g14850-like_plant"/>
</dbReference>
<evidence type="ECO:0000256" key="4">
    <source>
        <dbReference type="ARBA" id="ARBA00012595"/>
    </source>
</evidence>
<reference evidence="14 15" key="1">
    <citation type="submission" date="2021-09" db="EMBL/GenBank/DDBJ databases">
        <title>Genomic insights and catalytic innovation underlie evolution of tropane alkaloids biosynthesis.</title>
        <authorList>
            <person name="Wang Y.-J."/>
            <person name="Tian T."/>
            <person name="Huang J.-P."/>
            <person name="Huang S.-X."/>
        </authorList>
    </citation>
    <scope>NUCLEOTIDE SEQUENCE [LARGE SCALE GENOMIC DNA]</scope>
    <source>
        <strain evidence="14">KIB-2018</strain>
        <tissue evidence="14">Leaf</tissue>
    </source>
</reference>
<dbReference type="InterPro" id="IPR006047">
    <property type="entry name" value="GH13_cat_dom"/>
</dbReference>
<dbReference type="Pfam" id="PF00128">
    <property type="entry name" value="Alpha-amylase"/>
    <property type="match status" value="1"/>
</dbReference>
<dbReference type="Pfam" id="PF07821">
    <property type="entry name" value="Alpha-amyl_C2"/>
    <property type="match status" value="1"/>
</dbReference>
<dbReference type="SUPFAM" id="SSF51445">
    <property type="entry name" value="(Trans)glycosidases"/>
    <property type="match status" value="1"/>
</dbReference>
<feature type="repeat" description="PPR" evidence="9">
    <location>
        <begin position="639"/>
        <end position="670"/>
    </location>
</feature>
<dbReference type="InterPro" id="IPR017853">
    <property type="entry name" value="GH"/>
</dbReference>
<dbReference type="Proteomes" id="UP001159364">
    <property type="component" value="Linkage Group LG06"/>
</dbReference>
<dbReference type="SUPFAM" id="SSF51011">
    <property type="entry name" value="Glycosyl hydrolase domain"/>
    <property type="match status" value="1"/>
</dbReference>
<dbReference type="PROSITE" id="PS51375">
    <property type="entry name" value="PPR"/>
    <property type="match status" value="5"/>
</dbReference>
<dbReference type="EMBL" id="JAIWQS010000006">
    <property type="protein sequence ID" value="KAJ8763277.1"/>
    <property type="molecule type" value="Genomic_DNA"/>
</dbReference>